<dbReference type="PANTHER" id="PTHR37183:SF1">
    <property type="entry name" value="PLANT THIONIN FAMILY PROTEIN"/>
    <property type="match status" value="1"/>
</dbReference>
<evidence type="ECO:0000256" key="1">
    <source>
        <dbReference type="SAM" id="SignalP"/>
    </source>
</evidence>
<proteinExistence type="predicted"/>
<reference evidence="2 3" key="1">
    <citation type="journal article" date="2023" name="Hortic Res">
        <title>Pangenome of water caltrop reveals structural variations and asymmetric subgenome divergence after allopolyploidization.</title>
        <authorList>
            <person name="Zhang X."/>
            <person name="Chen Y."/>
            <person name="Wang L."/>
            <person name="Yuan Y."/>
            <person name="Fang M."/>
            <person name="Shi L."/>
            <person name="Lu R."/>
            <person name="Comes H.P."/>
            <person name="Ma Y."/>
            <person name="Chen Y."/>
            <person name="Huang G."/>
            <person name="Zhou Y."/>
            <person name="Zheng Z."/>
            <person name="Qiu Y."/>
        </authorList>
    </citation>
    <scope>NUCLEOTIDE SEQUENCE [LARGE SCALE GENOMIC DNA]</scope>
    <source>
        <tissue evidence="2">Roots</tissue>
    </source>
</reference>
<name>A0AAN7GVR5_9MYRT</name>
<keyword evidence="1" id="KW-0732">Signal</keyword>
<organism evidence="2 3">
    <name type="scientific">Trapa incisa</name>
    <dbReference type="NCBI Taxonomy" id="236973"/>
    <lineage>
        <taxon>Eukaryota</taxon>
        <taxon>Viridiplantae</taxon>
        <taxon>Streptophyta</taxon>
        <taxon>Embryophyta</taxon>
        <taxon>Tracheophyta</taxon>
        <taxon>Spermatophyta</taxon>
        <taxon>Magnoliopsida</taxon>
        <taxon>eudicotyledons</taxon>
        <taxon>Gunneridae</taxon>
        <taxon>Pentapetalae</taxon>
        <taxon>rosids</taxon>
        <taxon>malvids</taxon>
        <taxon>Myrtales</taxon>
        <taxon>Lythraceae</taxon>
        <taxon>Trapa</taxon>
    </lineage>
</organism>
<dbReference type="Proteomes" id="UP001345219">
    <property type="component" value="Chromosome 12"/>
</dbReference>
<keyword evidence="3" id="KW-1185">Reference proteome</keyword>
<dbReference type="EMBL" id="JAXIOK010000019">
    <property type="protein sequence ID" value="KAK4747602.1"/>
    <property type="molecule type" value="Genomic_DNA"/>
</dbReference>
<accession>A0AAN7GVR5</accession>
<dbReference type="PANTHER" id="PTHR37183">
    <property type="entry name" value="PLANT THIONIN FAMILY PROTEIN"/>
    <property type="match status" value="1"/>
</dbReference>
<evidence type="ECO:0000313" key="2">
    <source>
        <dbReference type="EMBL" id="KAK4747602.1"/>
    </source>
</evidence>
<sequence length="95" mass="10232">MEFNKKKIVVVAALLLCLLSSQIQSAEPTADDCLDNCSTGCVQMNSLEVGTGLILLDLSPRLSEPLASIFFASVDCLVRLEGLIGPGLLLLNRRR</sequence>
<gene>
    <name evidence="2" type="ORF">SAY87_014188</name>
</gene>
<feature type="chain" id="PRO_5042863913" evidence="1">
    <location>
        <begin position="26"/>
        <end position="95"/>
    </location>
</feature>
<protein>
    <submittedName>
        <fullName evidence="2">Uncharacterized protein</fullName>
    </submittedName>
</protein>
<feature type="signal peptide" evidence="1">
    <location>
        <begin position="1"/>
        <end position="25"/>
    </location>
</feature>
<evidence type="ECO:0000313" key="3">
    <source>
        <dbReference type="Proteomes" id="UP001345219"/>
    </source>
</evidence>
<dbReference type="AlphaFoldDB" id="A0AAN7GVR5"/>
<comment type="caution">
    <text evidence="2">The sequence shown here is derived from an EMBL/GenBank/DDBJ whole genome shotgun (WGS) entry which is preliminary data.</text>
</comment>